<evidence type="ECO:0000313" key="2">
    <source>
        <dbReference type="Proteomes" id="UP000828390"/>
    </source>
</evidence>
<accession>A0A9D4REG0</accession>
<gene>
    <name evidence="1" type="ORF">DPMN_026571</name>
</gene>
<proteinExistence type="predicted"/>
<organism evidence="1 2">
    <name type="scientific">Dreissena polymorpha</name>
    <name type="common">Zebra mussel</name>
    <name type="synonym">Mytilus polymorpha</name>
    <dbReference type="NCBI Taxonomy" id="45954"/>
    <lineage>
        <taxon>Eukaryota</taxon>
        <taxon>Metazoa</taxon>
        <taxon>Spiralia</taxon>
        <taxon>Lophotrochozoa</taxon>
        <taxon>Mollusca</taxon>
        <taxon>Bivalvia</taxon>
        <taxon>Autobranchia</taxon>
        <taxon>Heteroconchia</taxon>
        <taxon>Euheterodonta</taxon>
        <taxon>Imparidentia</taxon>
        <taxon>Neoheterodontei</taxon>
        <taxon>Myida</taxon>
        <taxon>Dreissenoidea</taxon>
        <taxon>Dreissenidae</taxon>
        <taxon>Dreissena</taxon>
    </lineage>
</organism>
<reference evidence="1" key="1">
    <citation type="journal article" date="2019" name="bioRxiv">
        <title>The Genome of the Zebra Mussel, Dreissena polymorpha: A Resource for Invasive Species Research.</title>
        <authorList>
            <person name="McCartney M.A."/>
            <person name="Auch B."/>
            <person name="Kono T."/>
            <person name="Mallez S."/>
            <person name="Zhang Y."/>
            <person name="Obille A."/>
            <person name="Becker A."/>
            <person name="Abrahante J.E."/>
            <person name="Garbe J."/>
            <person name="Badalamenti J.P."/>
            <person name="Herman A."/>
            <person name="Mangelson H."/>
            <person name="Liachko I."/>
            <person name="Sullivan S."/>
            <person name="Sone E.D."/>
            <person name="Koren S."/>
            <person name="Silverstein K.A.T."/>
            <person name="Beckman K.B."/>
            <person name="Gohl D.M."/>
        </authorList>
    </citation>
    <scope>NUCLEOTIDE SEQUENCE</scope>
    <source>
        <strain evidence="1">Duluth1</strain>
        <tissue evidence="1">Whole animal</tissue>
    </source>
</reference>
<protein>
    <submittedName>
        <fullName evidence="1">Uncharacterized protein</fullName>
    </submittedName>
</protein>
<keyword evidence="2" id="KW-1185">Reference proteome</keyword>
<reference evidence="1" key="2">
    <citation type="submission" date="2020-11" db="EMBL/GenBank/DDBJ databases">
        <authorList>
            <person name="McCartney M.A."/>
            <person name="Auch B."/>
            <person name="Kono T."/>
            <person name="Mallez S."/>
            <person name="Becker A."/>
            <person name="Gohl D.M."/>
            <person name="Silverstein K.A.T."/>
            <person name="Koren S."/>
            <person name="Bechman K.B."/>
            <person name="Herman A."/>
            <person name="Abrahante J.E."/>
            <person name="Garbe J."/>
        </authorList>
    </citation>
    <scope>NUCLEOTIDE SEQUENCE</scope>
    <source>
        <strain evidence="1">Duluth1</strain>
        <tissue evidence="1">Whole animal</tissue>
    </source>
</reference>
<comment type="caution">
    <text evidence="1">The sequence shown here is derived from an EMBL/GenBank/DDBJ whole genome shotgun (WGS) entry which is preliminary data.</text>
</comment>
<name>A0A9D4REG0_DREPO</name>
<sequence>MACRVMCKKEGPCLTQDHRITGATLDCGHTTTNTTSGYDNTSGFLRKQPR</sequence>
<dbReference type="AlphaFoldDB" id="A0A9D4REG0"/>
<dbReference type="EMBL" id="JAIWYP010000002">
    <property type="protein sequence ID" value="KAH3863582.1"/>
    <property type="molecule type" value="Genomic_DNA"/>
</dbReference>
<dbReference type="Proteomes" id="UP000828390">
    <property type="component" value="Unassembled WGS sequence"/>
</dbReference>
<evidence type="ECO:0000313" key="1">
    <source>
        <dbReference type="EMBL" id="KAH3863582.1"/>
    </source>
</evidence>